<keyword evidence="2" id="KW-1185">Reference proteome</keyword>
<evidence type="ECO:0000313" key="1">
    <source>
        <dbReference type="EMBL" id="CAG5891848.1"/>
    </source>
</evidence>
<reference evidence="1" key="1">
    <citation type="submission" date="2021-05" db="EMBL/GenBank/DDBJ databases">
        <authorList>
            <person name="Tigano A."/>
        </authorList>
    </citation>
    <scope>NUCLEOTIDE SEQUENCE</scope>
</reference>
<dbReference type="AlphaFoldDB" id="A0A8S4AN33"/>
<accession>A0A8S4AN33</accession>
<evidence type="ECO:0000313" key="2">
    <source>
        <dbReference type="Proteomes" id="UP000677803"/>
    </source>
</evidence>
<name>A0A8S4AN33_9TELE</name>
<proteinExistence type="predicted"/>
<protein>
    <submittedName>
        <fullName evidence="1">(Atlantic silverside) hypothetical protein</fullName>
    </submittedName>
</protein>
<organism evidence="1 2">
    <name type="scientific">Menidia menidia</name>
    <name type="common">Atlantic silverside</name>
    <dbReference type="NCBI Taxonomy" id="238744"/>
    <lineage>
        <taxon>Eukaryota</taxon>
        <taxon>Metazoa</taxon>
        <taxon>Chordata</taxon>
        <taxon>Craniata</taxon>
        <taxon>Vertebrata</taxon>
        <taxon>Euteleostomi</taxon>
        <taxon>Actinopterygii</taxon>
        <taxon>Neopterygii</taxon>
        <taxon>Teleostei</taxon>
        <taxon>Neoteleostei</taxon>
        <taxon>Acanthomorphata</taxon>
        <taxon>Ovalentaria</taxon>
        <taxon>Atherinomorphae</taxon>
        <taxon>Atheriniformes</taxon>
        <taxon>Atherinopsidae</taxon>
        <taxon>Menidiinae</taxon>
        <taxon>Menidia</taxon>
    </lineage>
</organism>
<dbReference type="EMBL" id="CAJRST010005557">
    <property type="protein sequence ID" value="CAG5891848.1"/>
    <property type="molecule type" value="Genomic_DNA"/>
</dbReference>
<sequence>MFLGPLGGGKQASTVRVQFPHHGGPAQALVPPPLGDGVLQALEVQRVREAAAVVRQRHLEPVGLLPDADLAAGLQLAPAEAAPGREALRVPPAQVPVPEPHLLHGVLDHHVRGQRLELVQVVDHPAPPAPAGVRQEAVLHLGAVQVHHLEVPHAHGPVRDLARGHELHQVPRRAPVEQRLRGVELRQTRGGGPLEHALVPVVHGARHLLARVVVHIFLVGLFLRSIPVPGSASVLQLVVVGGEYVGDADPRALVRVRALGVRGGHFCVTQMRKSVHLVPHGVTNPCNPIPRALTRPFGKTSLRPGSEFPFPVKLRTAARSYAGSRSPINKWS</sequence>
<dbReference type="Proteomes" id="UP000677803">
    <property type="component" value="Unassembled WGS sequence"/>
</dbReference>
<comment type="caution">
    <text evidence="1">The sequence shown here is derived from an EMBL/GenBank/DDBJ whole genome shotgun (WGS) entry which is preliminary data.</text>
</comment>
<gene>
    <name evidence="1" type="ORF">MMEN_LOCUS6412</name>
</gene>